<dbReference type="Pfam" id="PF18803">
    <property type="entry name" value="CxC2"/>
    <property type="match status" value="1"/>
</dbReference>
<organism evidence="2 3">
    <name type="scientific">Armillaria solidipes</name>
    <dbReference type="NCBI Taxonomy" id="1076256"/>
    <lineage>
        <taxon>Eukaryota</taxon>
        <taxon>Fungi</taxon>
        <taxon>Dikarya</taxon>
        <taxon>Basidiomycota</taxon>
        <taxon>Agaricomycotina</taxon>
        <taxon>Agaricomycetes</taxon>
        <taxon>Agaricomycetidae</taxon>
        <taxon>Agaricales</taxon>
        <taxon>Marasmiineae</taxon>
        <taxon>Physalacriaceae</taxon>
        <taxon>Armillaria</taxon>
    </lineage>
</organism>
<name>A0A2H3AVB4_9AGAR</name>
<protein>
    <recommendedName>
        <fullName evidence="1">CxC2-like cysteine cluster KDZ transposase-associated domain-containing protein</fullName>
    </recommendedName>
</protein>
<proteinExistence type="predicted"/>
<sequence>YLDEIIRHEGRGDHRDTNSCPDCVARGRNEDDCFLEDLVCVRCCIWRHRQHPLHQIERWTGTFFKCTTLRDIGLRIQLNHSSMFCRNPIAGHQEFVVLYSNGIHKVAVDYCGCEQQSTFH</sequence>
<keyword evidence="3" id="KW-1185">Reference proteome</keyword>
<gene>
    <name evidence="2" type="ORF">ARMSODRAFT_895340</name>
</gene>
<dbReference type="STRING" id="1076256.A0A2H3AVB4"/>
<accession>A0A2H3AVB4</accession>
<dbReference type="InterPro" id="IPR041457">
    <property type="entry name" value="CxC2_KDZ-assoc"/>
</dbReference>
<feature type="domain" description="CxC2-like cysteine cluster KDZ transposase-associated" evidence="1">
    <location>
        <begin position="69"/>
        <end position="117"/>
    </location>
</feature>
<dbReference type="AlphaFoldDB" id="A0A2H3AVB4"/>
<evidence type="ECO:0000259" key="1">
    <source>
        <dbReference type="Pfam" id="PF18803"/>
    </source>
</evidence>
<reference evidence="3" key="1">
    <citation type="journal article" date="2017" name="Nat. Ecol. Evol.">
        <title>Genome expansion and lineage-specific genetic innovations in the forest pathogenic fungi Armillaria.</title>
        <authorList>
            <person name="Sipos G."/>
            <person name="Prasanna A.N."/>
            <person name="Walter M.C."/>
            <person name="O'Connor E."/>
            <person name="Balint B."/>
            <person name="Krizsan K."/>
            <person name="Kiss B."/>
            <person name="Hess J."/>
            <person name="Varga T."/>
            <person name="Slot J."/>
            <person name="Riley R."/>
            <person name="Boka B."/>
            <person name="Rigling D."/>
            <person name="Barry K."/>
            <person name="Lee J."/>
            <person name="Mihaltcheva S."/>
            <person name="LaButti K."/>
            <person name="Lipzen A."/>
            <person name="Waldron R."/>
            <person name="Moloney N.M."/>
            <person name="Sperisen C."/>
            <person name="Kredics L."/>
            <person name="Vagvoelgyi C."/>
            <person name="Patrignani A."/>
            <person name="Fitzpatrick D."/>
            <person name="Nagy I."/>
            <person name="Doyle S."/>
            <person name="Anderson J.B."/>
            <person name="Grigoriev I.V."/>
            <person name="Gueldener U."/>
            <person name="Muensterkoetter M."/>
            <person name="Nagy L.G."/>
        </authorList>
    </citation>
    <scope>NUCLEOTIDE SEQUENCE [LARGE SCALE GENOMIC DNA]</scope>
    <source>
        <strain evidence="3">28-4</strain>
    </source>
</reference>
<evidence type="ECO:0000313" key="2">
    <source>
        <dbReference type="EMBL" id="PBK62689.1"/>
    </source>
</evidence>
<feature type="non-terminal residue" evidence="2">
    <location>
        <position position="1"/>
    </location>
</feature>
<evidence type="ECO:0000313" key="3">
    <source>
        <dbReference type="Proteomes" id="UP000218334"/>
    </source>
</evidence>
<dbReference type="EMBL" id="KZ293464">
    <property type="protein sequence ID" value="PBK62689.1"/>
    <property type="molecule type" value="Genomic_DNA"/>
</dbReference>
<dbReference type="Proteomes" id="UP000218334">
    <property type="component" value="Unassembled WGS sequence"/>
</dbReference>